<dbReference type="PANTHER" id="PTHR43179">
    <property type="entry name" value="RHAMNOSYLTRANSFERASE WBBL"/>
    <property type="match status" value="1"/>
</dbReference>
<name>A0A3B9GZX5_9PROT</name>
<dbReference type="EMBL" id="DMAN01000282">
    <property type="protein sequence ID" value="HAE27995.1"/>
    <property type="molecule type" value="Genomic_DNA"/>
</dbReference>
<evidence type="ECO:0000259" key="5">
    <source>
        <dbReference type="Pfam" id="PF00535"/>
    </source>
</evidence>
<comment type="caution">
    <text evidence="6">The sequence shown here is derived from an EMBL/GenBank/DDBJ whole genome shotgun (WGS) entry which is preliminary data.</text>
</comment>
<dbReference type="SUPFAM" id="SSF53756">
    <property type="entry name" value="UDP-Glycosyltransferase/glycogen phosphorylase"/>
    <property type="match status" value="1"/>
</dbReference>
<evidence type="ECO:0000256" key="1">
    <source>
        <dbReference type="ARBA" id="ARBA00006739"/>
    </source>
</evidence>
<feature type="domain" description="Glycosyltransferase 2-like" evidence="5">
    <location>
        <begin position="662"/>
        <end position="834"/>
    </location>
</feature>
<protein>
    <recommendedName>
        <fullName evidence="8">Glycosyltransferase</fullName>
    </recommendedName>
</protein>
<reference evidence="6 7" key="1">
    <citation type="journal article" date="2018" name="Nat. Biotechnol.">
        <title>A standardized bacterial taxonomy based on genome phylogeny substantially revises the tree of life.</title>
        <authorList>
            <person name="Parks D.H."/>
            <person name="Chuvochina M."/>
            <person name="Waite D.W."/>
            <person name="Rinke C."/>
            <person name="Skarshewski A."/>
            <person name="Chaumeil P.A."/>
            <person name="Hugenholtz P."/>
        </authorList>
    </citation>
    <scope>NUCLEOTIDE SEQUENCE [LARGE SCALE GENOMIC DNA]</scope>
    <source>
        <strain evidence="6">UBA8733</strain>
    </source>
</reference>
<dbReference type="CDD" id="cd00761">
    <property type="entry name" value="Glyco_tranf_GTA_type"/>
    <property type="match status" value="1"/>
</dbReference>
<dbReference type="Gene3D" id="3.90.550.10">
    <property type="entry name" value="Spore Coat Polysaccharide Biosynthesis Protein SpsA, Chain A"/>
    <property type="match status" value="2"/>
</dbReference>
<keyword evidence="2" id="KW-0328">Glycosyltransferase</keyword>
<accession>A0A3B9GZX5</accession>
<dbReference type="SUPFAM" id="SSF53448">
    <property type="entry name" value="Nucleotide-diphospho-sugar transferases"/>
    <property type="match status" value="2"/>
</dbReference>
<dbReference type="InterPro" id="IPR029044">
    <property type="entry name" value="Nucleotide-diphossugar_trans"/>
</dbReference>
<dbReference type="Pfam" id="PF00534">
    <property type="entry name" value="Glycos_transf_1"/>
    <property type="match status" value="1"/>
</dbReference>
<dbReference type="Proteomes" id="UP000259610">
    <property type="component" value="Unassembled WGS sequence"/>
</dbReference>
<evidence type="ECO:0000259" key="4">
    <source>
        <dbReference type="Pfam" id="PF00534"/>
    </source>
</evidence>
<dbReference type="InterPro" id="IPR001173">
    <property type="entry name" value="Glyco_trans_2-like"/>
</dbReference>
<dbReference type="InterPro" id="IPR001296">
    <property type="entry name" value="Glyco_trans_1"/>
</dbReference>
<feature type="domain" description="Glycosyl transferase family 1" evidence="4">
    <location>
        <begin position="439"/>
        <end position="605"/>
    </location>
</feature>
<dbReference type="PANTHER" id="PTHR43179:SF12">
    <property type="entry name" value="GALACTOFURANOSYLTRANSFERASE GLFT2"/>
    <property type="match status" value="1"/>
</dbReference>
<dbReference type="GO" id="GO:0016757">
    <property type="term" value="F:glycosyltransferase activity"/>
    <property type="evidence" value="ECO:0007669"/>
    <property type="project" value="InterPro"/>
</dbReference>
<dbReference type="Gene3D" id="3.40.50.2000">
    <property type="entry name" value="Glycogen Phosphorylase B"/>
    <property type="match status" value="2"/>
</dbReference>
<comment type="similarity">
    <text evidence="1">Belongs to the glycosyltransferase 2 family.</text>
</comment>
<dbReference type="Pfam" id="PF00535">
    <property type="entry name" value="Glycos_transf_2"/>
    <property type="match status" value="2"/>
</dbReference>
<organism evidence="6 7">
    <name type="scientific">Hyphomonas adhaerens</name>
    <dbReference type="NCBI Taxonomy" id="81029"/>
    <lineage>
        <taxon>Bacteria</taxon>
        <taxon>Pseudomonadati</taxon>
        <taxon>Pseudomonadota</taxon>
        <taxon>Alphaproteobacteria</taxon>
        <taxon>Hyphomonadales</taxon>
        <taxon>Hyphomonadaceae</taxon>
        <taxon>Hyphomonas</taxon>
    </lineage>
</organism>
<evidence type="ECO:0008006" key="8">
    <source>
        <dbReference type="Google" id="ProtNLM"/>
    </source>
</evidence>
<feature type="domain" description="Glycosyltransferase 2-like" evidence="5">
    <location>
        <begin position="27"/>
        <end position="155"/>
    </location>
</feature>
<gene>
    <name evidence="6" type="ORF">DCG58_12600</name>
</gene>
<evidence type="ECO:0000313" key="7">
    <source>
        <dbReference type="Proteomes" id="UP000259610"/>
    </source>
</evidence>
<evidence type="ECO:0000313" key="6">
    <source>
        <dbReference type="EMBL" id="HAE27995.1"/>
    </source>
</evidence>
<evidence type="ECO:0000256" key="2">
    <source>
        <dbReference type="ARBA" id="ARBA00022676"/>
    </source>
</evidence>
<proteinExistence type="inferred from homology"/>
<evidence type="ECO:0000256" key="3">
    <source>
        <dbReference type="ARBA" id="ARBA00022679"/>
    </source>
</evidence>
<sequence>MRERAFCDCLNAAYIAAPYRFDSISASIVMPTYNRGHSIRKSIESVLQQSHSNFELIVVDDGSTDNTAEILEAYQGDKRIRYVRQENGGVSAARNRGLDLATSPYIFYLDSDNVWVKDYLRNMIVFMEQGRLSAAYGGLRVVGDNDVLQYYRGDIFSWRECLRANYIDLNTYGHRRDAIIEPSIRFDERLQRLVDWDFMLRINVTGRVAFAAFIGAIYYNGRRGDRISHTRYVDGDIHIYEDMIRLKHDDLPSDYENADAMAWQSPGVPAEVVSEGIECSVRFFPDYRVNNAYQRLLYSGLEGMDVQPGSIEDSIALLQKNGPGSVIFHLHWTAPIFAASPDEATAEARVDRFIQHASRFVRLGGRIFWTVHNILSHERRYLTHELRLARAICELADTIHVHDSDAVRLASEYYDIPSDKLCVAQHGNYIGTLPDTITKEAARERLELPQQARVFAMFGQLRPYKGLDDLITAFTRVAAERDDCWLVIAGKPLDVSADELKQRVSHLSNVVLHPTYVPDEEVQVYLRAADIAVLPYYSVLTSGSVFLAFSFGLPVIAPRIGLLGNVVGDGVSGYLYEADEEAGLEAAMYRFLESPDGGEVLSRDARATAESFRWEDASLKLRLRMSGPLLGPQRIVDVNDEPRIIFVRDGEQALEGATCVAIILHYQNLDDTFKCIQSVLDQKSGDLAIVVLSNSEEIVAALEVAKAFPEVTVVQNAENIGYAAGNNVGLRLVQEARCRYFWVLNPDVVVPAGYYREMLGRADSDFGHNLFGSTITFGDRPDTIWFAGGDVDLANGGFSIHRFIGKNISDVPSEAYECDYLTGANVFGRTSVLNRIGYLPEDYFLYYEETDWFMRAREYGERPLLFPDMHLAHWKRSEVGGLPTKTYFYYFVRNAYLFGDRYAKGSLAAREAKLADFRESWLKVIREKAPEREAEFERLFERATKDGMCGVSGKVAL</sequence>
<keyword evidence="3" id="KW-0808">Transferase</keyword>
<dbReference type="AlphaFoldDB" id="A0A3B9GZX5"/>